<proteinExistence type="predicted"/>
<accession>A0A8S4R835</accession>
<organism evidence="1 2">
    <name type="scientific">Pararge aegeria aegeria</name>
    <dbReference type="NCBI Taxonomy" id="348720"/>
    <lineage>
        <taxon>Eukaryota</taxon>
        <taxon>Metazoa</taxon>
        <taxon>Ecdysozoa</taxon>
        <taxon>Arthropoda</taxon>
        <taxon>Hexapoda</taxon>
        <taxon>Insecta</taxon>
        <taxon>Pterygota</taxon>
        <taxon>Neoptera</taxon>
        <taxon>Endopterygota</taxon>
        <taxon>Lepidoptera</taxon>
        <taxon>Glossata</taxon>
        <taxon>Ditrysia</taxon>
        <taxon>Papilionoidea</taxon>
        <taxon>Nymphalidae</taxon>
        <taxon>Satyrinae</taxon>
        <taxon>Satyrini</taxon>
        <taxon>Parargina</taxon>
        <taxon>Pararge</taxon>
    </lineage>
</organism>
<dbReference type="Gene3D" id="2.20.110.10">
    <property type="entry name" value="Histone H3 K4-specific methyltransferase SET7/9 N-terminal domain"/>
    <property type="match status" value="1"/>
</dbReference>
<dbReference type="InterPro" id="IPR052849">
    <property type="entry name" value="MORN_repeat_protein"/>
</dbReference>
<dbReference type="Proteomes" id="UP000838756">
    <property type="component" value="Unassembled WGS sequence"/>
</dbReference>
<dbReference type="SUPFAM" id="SSF82185">
    <property type="entry name" value="Histone H3 K4-specific methyltransferase SET7/9 N-terminal domain"/>
    <property type="match status" value="1"/>
</dbReference>
<protein>
    <submittedName>
        <fullName evidence="1">Jg14041 protein</fullName>
    </submittedName>
</protein>
<dbReference type="PANTHER" id="PTHR46917">
    <property type="entry name" value="MORN REPEAT-CONTAINING PROTEIN 2"/>
    <property type="match status" value="1"/>
</dbReference>
<reference evidence="1" key="1">
    <citation type="submission" date="2022-03" db="EMBL/GenBank/DDBJ databases">
        <authorList>
            <person name="Lindestad O."/>
        </authorList>
    </citation>
    <scope>NUCLEOTIDE SEQUENCE</scope>
</reference>
<comment type="caution">
    <text evidence="1">The sequence shown here is derived from an EMBL/GenBank/DDBJ whole genome shotgun (WGS) entry which is preliminary data.</text>
</comment>
<dbReference type="EMBL" id="CAKXAJ010024761">
    <property type="protein sequence ID" value="CAH2229971.1"/>
    <property type="molecule type" value="Genomic_DNA"/>
</dbReference>
<gene>
    <name evidence="1" type="primary">jg14041</name>
    <name evidence="1" type="ORF">PAEG_LOCUS9250</name>
</gene>
<dbReference type="OrthoDB" id="437960at2759"/>
<evidence type="ECO:0000313" key="2">
    <source>
        <dbReference type="Proteomes" id="UP000838756"/>
    </source>
</evidence>
<keyword evidence="2" id="KW-1185">Reference proteome</keyword>
<sequence length="187" mass="21250">MAESTLDGESELDTKPVKDIPVIQDQGFFQHDTGDTYDGFFEAKKKDRSVKMHGPGTYTTQEGDIYTGTWDADRLGSNEEVSIQFTDGSRYEGVFKDWSYNGQGKYIYPDSSDVMGIFVENIPTGTLTLTDPNGHKWMGKAEQGFAWLDPVNHFYEMLERSKEVKRYRRSELSARSTASKIKTVLEE</sequence>
<dbReference type="AlphaFoldDB" id="A0A8S4R835"/>
<dbReference type="PANTHER" id="PTHR46917:SF1">
    <property type="entry name" value="MORN REPEAT-CONTAINING PROTEIN 2"/>
    <property type="match status" value="1"/>
</dbReference>
<evidence type="ECO:0000313" key="1">
    <source>
        <dbReference type="EMBL" id="CAH2229971.1"/>
    </source>
</evidence>
<name>A0A8S4R835_9NEOP</name>